<dbReference type="GO" id="GO:0019698">
    <property type="term" value="P:D-galacturonate catabolic process"/>
    <property type="evidence" value="ECO:0007669"/>
    <property type="project" value="TreeGrafter"/>
</dbReference>
<sequence>MGKMRAIVMKAKDNVATAVEEIAPGTKVDLVIDGQKIVVLVTEKIPFGHKFAIRDITRDEKVIKYGEPIGVATQAIKMGQHTHVHNMAGCRGRGDLTG</sequence>
<keyword evidence="4" id="KW-1185">Reference proteome</keyword>
<dbReference type="GO" id="GO:0016829">
    <property type="term" value="F:lyase activity"/>
    <property type="evidence" value="ECO:0007669"/>
    <property type="project" value="UniProtKB-KW"/>
</dbReference>
<feature type="domain" description="SAF" evidence="2">
    <location>
        <begin position="13"/>
        <end position="88"/>
    </location>
</feature>
<dbReference type="OrthoDB" id="9804574at2"/>
<dbReference type="Proteomes" id="UP000005139">
    <property type="component" value="Unassembled WGS sequence"/>
</dbReference>
<dbReference type="InterPro" id="IPR013974">
    <property type="entry name" value="SAF"/>
</dbReference>
<dbReference type="Pfam" id="PF08666">
    <property type="entry name" value="SAF"/>
    <property type="match status" value="1"/>
</dbReference>
<evidence type="ECO:0000313" key="4">
    <source>
        <dbReference type="Proteomes" id="UP000005139"/>
    </source>
</evidence>
<dbReference type="RefSeq" id="WP_007288085.1">
    <property type="nucleotide sequence ID" value="NZ_AAWL01000001.1"/>
</dbReference>
<protein>
    <submittedName>
        <fullName evidence="3">SAF domain</fullName>
    </submittedName>
</protein>
<dbReference type="InterPro" id="IPR052172">
    <property type="entry name" value="UxaA_altronate/galactarate_dh"/>
</dbReference>
<comment type="caution">
    <text evidence="3">The sequence shown here is derived from an EMBL/GenBank/DDBJ whole genome shotgun (WGS) entry which is preliminary data.</text>
</comment>
<dbReference type="eggNOG" id="COG2721">
    <property type="taxonomic scope" value="Bacteria"/>
</dbReference>
<dbReference type="CDD" id="cd11613">
    <property type="entry name" value="SAF_AH_GD"/>
    <property type="match status" value="1"/>
</dbReference>
<evidence type="ECO:0000256" key="1">
    <source>
        <dbReference type="ARBA" id="ARBA00023239"/>
    </source>
</evidence>
<name>A1HM27_9FIRM</name>
<accession>A1HM27</accession>
<proteinExistence type="predicted"/>
<dbReference type="SMART" id="SM00858">
    <property type="entry name" value="SAF"/>
    <property type="match status" value="1"/>
</dbReference>
<dbReference type="PANTHER" id="PTHR30536:SF5">
    <property type="entry name" value="ALTRONATE DEHYDRATASE"/>
    <property type="match status" value="1"/>
</dbReference>
<organism evidence="3 4">
    <name type="scientific">Thermosinus carboxydivorans Nor1</name>
    <dbReference type="NCBI Taxonomy" id="401526"/>
    <lineage>
        <taxon>Bacteria</taxon>
        <taxon>Bacillati</taxon>
        <taxon>Bacillota</taxon>
        <taxon>Negativicutes</taxon>
        <taxon>Selenomonadales</taxon>
        <taxon>Sporomusaceae</taxon>
        <taxon>Thermosinus</taxon>
    </lineage>
</organism>
<dbReference type="PANTHER" id="PTHR30536">
    <property type="entry name" value="ALTRONATE/GALACTARATE DEHYDRATASE"/>
    <property type="match status" value="1"/>
</dbReference>
<evidence type="ECO:0000259" key="2">
    <source>
        <dbReference type="SMART" id="SM00858"/>
    </source>
</evidence>
<reference evidence="3 4" key="2">
    <citation type="submission" date="2007-01" db="EMBL/GenBank/DDBJ databases">
        <title>Sequencing of the draft genome and assembly of Thermosinus carboxydivorans Nor1.</title>
        <authorList>
            <consortium name="US DOE Joint Genome Institute (JGI-PGF)"/>
            <person name="Copeland A."/>
            <person name="Lucas S."/>
            <person name="Lapidus A."/>
            <person name="Barry K."/>
            <person name="Glavina del Rio T."/>
            <person name="Dalin E."/>
            <person name="Tice H."/>
            <person name="Bruce D."/>
            <person name="Pitluck S."/>
            <person name="Richardson P."/>
        </authorList>
    </citation>
    <scope>NUCLEOTIDE SEQUENCE [LARGE SCALE GENOMIC DNA]</scope>
    <source>
        <strain evidence="3 4">Nor1</strain>
    </source>
</reference>
<dbReference type="EMBL" id="AAWL01000001">
    <property type="protein sequence ID" value="EAX48878.1"/>
    <property type="molecule type" value="Genomic_DNA"/>
</dbReference>
<dbReference type="Gene3D" id="2.30.130.110">
    <property type="match status" value="1"/>
</dbReference>
<gene>
    <name evidence="3" type="ORF">TcarDRAFT_2567</name>
</gene>
<dbReference type="AlphaFoldDB" id="A1HM27"/>
<dbReference type="InterPro" id="IPR044144">
    <property type="entry name" value="SAF_UxaA/GarD"/>
</dbReference>
<reference evidence="3 4" key="1">
    <citation type="submission" date="2007-01" db="EMBL/GenBank/DDBJ databases">
        <title>Annotation of the draft genome assembly of Thermosinus carboxydivorans Nor1.</title>
        <authorList>
            <consortium name="US DOE Joint Genome Institute (JGI-ORNL)"/>
            <person name="Larimer F."/>
            <person name="Land M."/>
            <person name="Hauser L."/>
        </authorList>
    </citation>
    <scope>NUCLEOTIDE SEQUENCE [LARGE SCALE GENOMIC DNA]</scope>
    <source>
        <strain evidence="3 4">Nor1</strain>
    </source>
</reference>
<keyword evidence="1" id="KW-0456">Lyase</keyword>
<evidence type="ECO:0000313" key="3">
    <source>
        <dbReference type="EMBL" id="EAX48878.1"/>
    </source>
</evidence>